<dbReference type="PANTHER" id="PTHR46017">
    <property type="entry name" value="ALPHA-MANNOSIDASE 2C1"/>
    <property type="match status" value="1"/>
</dbReference>
<evidence type="ECO:0000313" key="7">
    <source>
        <dbReference type="Proteomes" id="UP001333996"/>
    </source>
</evidence>
<reference evidence="6" key="1">
    <citation type="submission" date="2024-01" db="EMBL/GenBank/DDBJ databases">
        <title>First draft genome sequence data of TA4-1, the type strain of Gram-positive actinobacterium Streptomyces chiangmaiensis.</title>
        <authorList>
            <person name="Yasawong M."/>
            <person name="Nantapong N."/>
        </authorList>
    </citation>
    <scope>NUCLEOTIDE SEQUENCE</scope>
    <source>
        <strain evidence="6">TA4-1</strain>
    </source>
</reference>
<dbReference type="Pfam" id="PF17677">
    <property type="entry name" value="Glyco_hydro38C2"/>
    <property type="match status" value="1"/>
</dbReference>
<dbReference type="Gene3D" id="2.70.98.30">
    <property type="entry name" value="Golgi alpha-mannosidase II, domain 4"/>
    <property type="match status" value="1"/>
</dbReference>
<dbReference type="Pfam" id="PF09261">
    <property type="entry name" value="Alpha-mann_mid"/>
    <property type="match status" value="1"/>
</dbReference>
<dbReference type="SMART" id="SM00872">
    <property type="entry name" value="Alpha-mann_mid"/>
    <property type="match status" value="1"/>
</dbReference>
<dbReference type="PANTHER" id="PTHR46017:SF1">
    <property type="entry name" value="ALPHA-MANNOSIDASE 2C1"/>
    <property type="match status" value="1"/>
</dbReference>
<dbReference type="Proteomes" id="UP001333996">
    <property type="component" value="Unassembled WGS sequence"/>
</dbReference>
<evidence type="ECO:0000259" key="5">
    <source>
        <dbReference type="SMART" id="SM00872"/>
    </source>
</evidence>
<dbReference type="Pfam" id="PF22907">
    <property type="entry name" value="Ams1-like_1st"/>
    <property type="match status" value="1"/>
</dbReference>
<keyword evidence="4" id="KW-0326">Glycosidase</keyword>
<feature type="domain" description="Glycoside hydrolase family 38 central" evidence="5">
    <location>
        <begin position="519"/>
        <end position="598"/>
    </location>
</feature>
<dbReference type="Gene3D" id="3.20.110.10">
    <property type="entry name" value="Glycoside hydrolase 38, N terminal domain"/>
    <property type="match status" value="1"/>
</dbReference>
<comment type="similarity">
    <text evidence="1">Belongs to the glycosyl hydrolase 38 family.</text>
</comment>
<accession>A0ABU7FK23</accession>
<dbReference type="SUPFAM" id="SSF74650">
    <property type="entry name" value="Galactose mutarotase-like"/>
    <property type="match status" value="1"/>
</dbReference>
<dbReference type="CDD" id="cd10789">
    <property type="entry name" value="GH38N_AMII_ER_cytosolic"/>
    <property type="match status" value="1"/>
</dbReference>
<dbReference type="InterPro" id="IPR027291">
    <property type="entry name" value="Glyco_hydro_38_N_sf"/>
</dbReference>
<comment type="caution">
    <text evidence="6">The sequence shown here is derived from an EMBL/GenBank/DDBJ whole genome shotgun (WGS) entry which is preliminary data.</text>
</comment>
<dbReference type="InterPro" id="IPR011682">
    <property type="entry name" value="Glyco_hydro_38_C"/>
</dbReference>
<keyword evidence="7" id="KW-1185">Reference proteome</keyword>
<dbReference type="Gene3D" id="1.20.1270.50">
    <property type="entry name" value="Glycoside hydrolase family 38, central domain"/>
    <property type="match status" value="1"/>
</dbReference>
<dbReference type="InterPro" id="IPR000602">
    <property type="entry name" value="Glyco_hydro_38_N"/>
</dbReference>
<evidence type="ECO:0000313" key="6">
    <source>
        <dbReference type="EMBL" id="MED7824472.1"/>
    </source>
</evidence>
<dbReference type="SUPFAM" id="SSF88688">
    <property type="entry name" value="Families 57/38 glycoside transferase middle domain"/>
    <property type="match status" value="1"/>
</dbReference>
<dbReference type="InterPro" id="IPR041147">
    <property type="entry name" value="GH38_C"/>
</dbReference>
<sequence>MHDERRRIEERAERVHNQRIKPAVYAASVPLDVAAWQAPGEPVPFAEAATAPFTPFAMGTPWGPPWGTTWFRMSGRVPAEWAGKRVEAVIDLGFVGDWPGNQAEALVHLTDGTPLKAVNPLNQYVPIAHPAVGGEEIHYLVEAASNPDILAGDFAGPTPLGDVLTAGDKPLYTFRRADIAVLDEEVWHLDLDLQVLRELMVELGEHDPRRHEIMHALDRAMDVLDLDDISGSAAAVRAVLGPVLSRPAHASAHVVSGVGHAHIDSAWLWPIRETKRKTARTFSNVTSLADEYEEFVFACSQAQQYEWVRDNYPRVWARIQESVKKGQWAPVGGMWVEADGNLPGGEAIARQLVHGKRFFVEHFGIETKGVWLPDSFGYTAAYPQLAKLAGNEWFLTQKISWNQTNKFPHHTFWWEGIDGTRIFTHFPPVDTYNACFSGEEMARAVRNYQEKGGATRSLAPFGWGDGGGGPTREIMERARRLKDLEGSAKVVVEHPDAFFEAAREEYPDAPVWVGELYLELHRATYTSQARTKQGNRRSEHRLREAELCATTAALHAPGYSYPYEKLDRLWKTVLLHQFHDILPGSSIAWVHREAEAEYARVAAELDELTTEAIAALGDGGPRVFNTSPYGRAEVIRAPGGAPAYVQVPASGSAPLTGGSAPEAVTVSGHVLDNGLVRVDVAEDGTLSSVRDLRANREVLADPGNLLRLHTDLPNYWDAWDIDKHYRNRFTDLLDADSVTVVEDDPLLGAIRVERTFGKGSKITQTITLRAGSPRIDFETEIDWHETEKILKAAFPVDIRAPHSSAEIQFGHIQRPTHTNTSWEAARFEVSGHRWVHIGEPGYGVAVINDSTYGHDVSRTVRDDGGTTTTVRLSLVRAPRVPDPEADQGSHRFTYSLLPGANIEDAVAEGYALNLPLRVADSAGVQEPVVSVDGDGVTVEAVKLADDASGDVVVRLYESRGGRAQGVLRTGFALAGAQVTDLLERPLEDADRDAEGAVRLALRPFQILTLRLGRAGVN</sequence>
<keyword evidence="2" id="KW-0479">Metal-binding</keyword>
<dbReference type="InterPro" id="IPR011013">
    <property type="entry name" value="Gal_mutarotase_sf_dom"/>
</dbReference>
<keyword evidence="3 6" id="KW-0378">Hydrolase</keyword>
<dbReference type="InterPro" id="IPR028995">
    <property type="entry name" value="Glyco_hydro_57/38_cen_sf"/>
</dbReference>
<dbReference type="RefSeq" id="WP_329508909.1">
    <property type="nucleotide sequence ID" value="NZ_BAAAYZ010000037.1"/>
</dbReference>
<dbReference type="InterPro" id="IPR037094">
    <property type="entry name" value="Glyco_hydro_38_cen_sf"/>
</dbReference>
<evidence type="ECO:0000256" key="1">
    <source>
        <dbReference type="ARBA" id="ARBA00009792"/>
    </source>
</evidence>
<dbReference type="Pfam" id="PF07748">
    <property type="entry name" value="Glyco_hydro_38C"/>
    <property type="match status" value="1"/>
</dbReference>
<dbReference type="GO" id="GO:0016787">
    <property type="term" value="F:hydrolase activity"/>
    <property type="evidence" value="ECO:0007669"/>
    <property type="project" value="UniProtKB-KW"/>
</dbReference>
<name>A0ABU7FK23_9ACTN</name>
<dbReference type="InterPro" id="IPR015341">
    <property type="entry name" value="Glyco_hydro_38_cen"/>
</dbReference>
<evidence type="ECO:0000256" key="4">
    <source>
        <dbReference type="ARBA" id="ARBA00023295"/>
    </source>
</evidence>
<evidence type="ECO:0000256" key="2">
    <source>
        <dbReference type="ARBA" id="ARBA00022723"/>
    </source>
</evidence>
<proteinExistence type="inferred from homology"/>
<dbReference type="InterPro" id="IPR011330">
    <property type="entry name" value="Glyco_hydro/deAcase_b/a-brl"/>
</dbReference>
<dbReference type="EMBL" id="JAYWVC010000073">
    <property type="protein sequence ID" value="MED7824472.1"/>
    <property type="molecule type" value="Genomic_DNA"/>
</dbReference>
<evidence type="ECO:0000256" key="3">
    <source>
        <dbReference type="ARBA" id="ARBA00022801"/>
    </source>
</evidence>
<organism evidence="6 7">
    <name type="scientific">Streptomyces chiangmaiensis</name>
    <dbReference type="NCBI Taxonomy" id="766497"/>
    <lineage>
        <taxon>Bacteria</taxon>
        <taxon>Bacillati</taxon>
        <taxon>Actinomycetota</taxon>
        <taxon>Actinomycetes</taxon>
        <taxon>Kitasatosporales</taxon>
        <taxon>Streptomycetaceae</taxon>
        <taxon>Streptomyces</taxon>
    </lineage>
</organism>
<gene>
    <name evidence="6" type="ORF">VXC91_21390</name>
</gene>
<protein>
    <submittedName>
        <fullName evidence="6">Glycoside hydrolase family 38 C-terminal domain-containing protein</fullName>
    </submittedName>
</protein>
<dbReference type="Pfam" id="PF01074">
    <property type="entry name" value="Glyco_hydro_38N"/>
    <property type="match status" value="1"/>
</dbReference>
<dbReference type="InterPro" id="IPR054723">
    <property type="entry name" value="Ams1-like_N"/>
</dbReference>
<dbReference type="SUPFAM" id="SSF88713">
    <property type="entry name" value="Glycoside hydrolase/deacetylase"/>
    <property type="match status" value="1"/>
</dbReference>